<dbReference type="PANTHER" id="PTHR36215:SF1">
    <property type="entry name" value="BLL4998 PROTEIN"/>
    <property type="match status" value="1"/>
</dbReference>
<comment type="caution">
    <text evidence="1">The sequence shown here is derived from an EMBL/GenBank/DDBJ whole genome shotgun (WGS) entry which is preliminary data.</text>
</comment>
<name>A0A1W9KWN3_9BURK</name>
<proteinExistence type="predicted"/>
<dbReference type="Pfam" id="PF17723">
    <property type="entry name" value="RHH_8"/>
    <property type="match status" value="1"/>
</dbReference>
<sequence>MKKNSTVIEHRQRTGETEKMTVNVGVVDLGHVDLLVQEGFYSNRSDLIRTALRNQLALHADTVRQTVARRTLTVGLQHYTRADLESVVAAGQRLQLQVVGLARIANDVSPELALAAIESVTILGAFQASPAVRLALSDRIH</sequence>
<protein>
    <submittedName>
        <fullName evidence="1">CopG family transcriptional regulator</fullName>
    </submittedName>
</protein>
<dbReference type="GO" id="GO:0006355">
    <property type="term" value="P:regulation of DNA-templated transcription"/>
    <property type="evidence" value="ECO:0007669"/>
    <property type="project" value="InterPro"/>
</dbReference>
<dbReference type="EMBL" id="MTEI01000004">
    <property type="protein sequence ID" value="OQW88543.1"/>
    <property type="molecule type" value="Genomic_DNA"/>
</dbReference>
<dbReference type="InterPro" id="IPR010985">
    <property type="entry name" value="Ribbon_hlx_hlx"/>
</dbReference>
<accession>A0A1W9KWN3</accession>
<dbReference type="SUPFAM" id="SSF47598">
    <property type="entry name" value="Ribbon-helix-helix"/>
    <property type="match status" value="1"/>
</dbReference>
<dbReference type="PANTHER" id="PTHR36215">
    <property type="entry name" value="BLL4998 PROTEIN"/>
    <property type="match status" value="1"/>
</dbReference>
<dbReference type="Gene3D" id="1.10.1220.10">
    <property type="entry name" value="Met repressor-like"/>
    <property type="match status" value="1"/>
</dbReference>
<dbReference type="AlphaFoldDB" id="A0A1W9KWN3"/>
<evidence type="ECO:0000313" key="1">
    <source>
        <dbReference type="EMBL" id="OQW88543.1"/>
    </source>
</evidence>
<dbReference type="CDD" id="cd22231">
    <property type="entry name" value="RHH_NikR_HicB-like"/>
    <property type="match status" value="1"/>
</dbReference>
<reference evidence="1 2" key="1">
    <citation type="submission" date="2017-01" db="EMBL/GenBank/DDBJ databases">
        <title>Novel large sulfur bacteria in the metagenomes of groundwater-fed chemosynthetic microbial mats in the Lake Huron basin.</title>
        <authorList>
            <person name="Sharrar A.M."/>
            <person name="Flood B.E."/>
            <person name="Bailey J.V."/>
            <person name="Jones D.S."/>
            <person name="Biddanda B."/>
            <person name="Ruberg S.A."/>
            <person name="Marcus D.N."/>
            <person name="Dick G.J."/>
        </authorList>
    </citation>
    <scope>NUCLEOTIDE SEQUENCE [LARGE SCALE GENOMIC DNA]</scope>
    <source>
        <strain evidence="1">A7</strain>
    </source>
</reference>
<organism evidence="1 2">
    <name type="scientific">Rhodoferax ferrireducens</name>
    <dbReference type="NCBI Taxonomy" id="192843"/>
    <lineage>
        <taxon>Bacteria</taxon>
        <taxon>Pseudomonadati</taxon>
        <taxon>Pseudomonadota</taxon>
        <taxon>Betaproteobacteria</taxon>
        <taxon>Burkholderiales</taxon>
        <taxon>Comamonadaceae</taxon>
        <taxon>Rhodoferax</taxon>
    </lineage>
</organism>
<gene>
    <name evidence="1" type="ORF">BWK72_09525</name>
</gene>
<evidence type="ECO:0000313" key="2">
    <source>
        <dbReference type="Proteomes" id="UP000192505"/>
    </source>
</evidence>
<dbReference type="Proteomes" id="UP000192505">
    <property type="component" value="Unassembled WGS sequence"/>
</dbReference>
<dbReference type="InterPro" id="IPR013321">
    <property type="entry name" value="Arc_rbn_hlx_hlx"/>
</dbReference>
<dbReference type="InterPro" id="IPR041088">
    <property type="entry name" value="RHH_8"/>
</dbReference>